<evidence type="ECO:0000313" key="2">
    <source>
        <dbReference type="EMBL" id="NXI51448.1"/>
    </source>
</evidence>
<dbReference type="AlphaFoldDB" id="A0A7K9TT83"/>
<accession>A0A7K9TT83</accession>
<proteinExistence type="predicted"/>
<organism evidence="2 3">
    <name type="scientific">Chloroceryle aenea</name>
    <name type="common">American pygmy kingfisher</name>
    <dbReference type="NCBI Taxonomy" id="176938"/>
    <lineage>
        <taxon>Eukaryota</taxon>
        <taxon>Metazoa</taxon>
        <taxon>Chordata</taxon>
        <taxon>Craniata</taxon>
        <taxon>Vertebrata</taxon>
        <taxon>Euteleostomi</taxon>
        <taxon>Archelosauria</taxon>
        <taxon>Archosauria</taxon>
        <taxon>Dinosauria</taxon>
        <taxon>Saurischia</taxon>
        <taxon>Theropoda</taxon>
        <taxon>Coelurosauria</taxon>
        <taxon>Aves</taxon>
        <taxon>Neognathae</taxon>
        <taxon>Neoaves</taxon>
        <taxon>Telluraves</taxon>
        <taxon>Coraciimorphae</taxon>
        <taxon>Coraciiformes</taxon>
        <taxon>Cerylidae</taxon>
        <taxon>Chloroceryle</taxon>
    </lineage>
</organism>
<dbReference type="EMBL" id="VWZY01003166">
    <property type="protein sequence ID" value="NXI51448.1"/>
    <property type="molecule type" value="Genomic_DNA"/>
</dbReference>
<evidence type="ECO:0000259" key="1">
    <source>
        <dbReference type="Pfam" id="PF14644"/>
    </source>
</evidence>
<gene>
    <name evidence="2" type="primary">Ccdc180_0</name>
    <name evidence="2" type="ORF">CHLAEN_R12135</name>
</gene>
<evidence type="ECO:0000313" key="3">
    <source>
        <dbReference type="Proteomes" id="UP000579406"/>
    </source>
</evidence>
<dbReference type="Pfam" id="PF14644">
    <property type="entry name" value="DUF4456"/>
    <property type="match status" value="1"/>
</dbReference>
<comment type="caution">
    <text evidence="2">The sequence shown here is derived from an EMBL/GenBank/DDBJ whole genome shotgun (WGS) entry which is preliminary data.</text>
</comment>
<sequence>MPDDVPETFECFAQMIKKNLLSYQSEADNHYNSSLIEFHSQVKLLQKDLPGVSRLAVECLLKEHEQKLSHSTAEIRDSFKKQMEDLENMK</sequence>
<keyword evidence="3" id="KW-1185">Reference proteome</keyword>
<dbReference type="Proteomes" id="UP000579406">
    <property type="component" value="Unassembled WGS sequence"/>
</dbReference>
<reference evidence="2 3" key="1">
    <citation type="submission" date="2019-09" db="EMBL/GenBank/DDBJ databases">
        <title>Bird 10,000 Genomes (B10K) Project - Family phase.</title>
        <authorList>
            <person name="Zhang G."/>
        </authorList>
    </citation>
    <scope>NUCLEOTIDE SEQUENCE [LARGE SCALE GENOMIC DNA]</scope>
    <source>
        <strain evidence="2">B10K-DU-001-61</strain>
        <tissue evidence="2">Muscle</tissue>
    </source>
</reference>
<dbReference type="OrthoDB" id="431588at2759"/>
<name>A0A7K9TT83_9AVES</name>
<dbReference type="InterPro" id="IPR027914">
    <property type="entry name" value="DUF4456"/>
</dbReference>
<feature type="non-terminal residue" evidence="2">
    <location>
        <position position="90"/>
    </location>
</feature>
<protein>
    <submittedName>
        <fullName evidence="2">CC180 protein</fullName>
    </submittedName>
</protein>
<feature type="non-terminal residue" evidence="2">
    <location>
        <position position="1"/>
    </location>
</feature>
<feature type="domain" description="DUF4456" evidence="1">
    <location>
        <begin position="1"/>
        <end position="90"/>
    </location>
</feature>